<protein>
    <recommendedName>
        <fullName evidence="2">TauD/TfdA-like domain-containing protein</fullName>
    </recommendedName>
</protein>
<accession>A0ABR1I858</accession>
<reference evidence="3 4" key="1">
    <citation type="journal article" date="2025" name="Microbiol. Resour. Announc.">
        <title>Draft genome sequences for Neonectria magnoliae and Neonectria punicea, canker pathogens of Liriodendron tulipifera and Acer saccharum in West Virginia.</title>
        <authorList>
            <person name="Petronek H.M."/>
            <person name="Kasson M.T."/>
            <person name="Metheny A.M."/>
            <person name="Stauder C.M."/>
            <person name="Lovett B."/>
            <person name="Lynch S.C."/>
            <person name="Garnas J.R."/>
            <person name="Kasson L.R."/>
            <person name="Stajich J.E."/>
        </authorList>
    </citation>
    <scope>NUCLEOTIDE SEQUENCE [LARGE SCALE GENOMIC DNA]</scope>
    <source>
        <strain evidence="3 4">NRRL 64651</strain>
    </source>
</reference>
<evidence type="ECO:0000313" key="3">
    <source>
        <dbReference type="EMBL" id="KAK7429716.1"/>
    </source>
</evidence>
<evidence type="ECO:0000259" key="2">
    <source>
        <dbReference type="Pfam" id="PF02668"/>
    </source>
</evidence>
<organism evidence="3 4">
    <name type="scientific">Neonectria magnoliae</name>
    <dbReference type="NCBI Taxonomy" id="2732573"/>
    <lineage>
        <taxon>Eukaryota</taxon>
        <taxon>Fungi</taxon>
        <taxon>Dikarya</taxon>
        <taxon>Ascomycota</taxon>
        <taxon>Pezizomycotina</taxon>
        <taxon>Sordariomycetes</taxon>
        <taxon>Hypocreomycetidae</taxon>
        <taxon>Hypocreales</taxon>
        <taxon>Nectriaceae</taxon>
        <taxon>Neonectria</taxon>
    </lineage>
</organism>
<dbReference type="InterPro" id="IPR050411">
    <property type="entry name" value="AlphaKG_dependent_hydroxylases"/>
</dbReference>
<dbReference type="Pfam" id="PF02668">
    <property type="entry name" value="TauD"/>
    <property type="match status" value="2"/>
</dbReference>
<evidence type="ECO:0000313" key="4">
    <source>
        <dbReference type="Proteomes" id="UP001498421"/>
    </source>
</evidence>
<feature type="domain" description="TauD/TfdA-like" evidence="2">
    <location>
        <begin position="22"/>
        <end position="79"/>
    </location>
</feature>
<name>A0ABR1I858_9HYPO</name>
<keyword evidence="4" id="KW-1185">Reference proteome</keyword>
<gene>
    <name evidence="3" type="ORF">QQZ08_003742</name>
</gene>
<feature type="domain" description="TauD/TfdA-like" evidence="2">
    <location>
        <begin position="84"/>
        <end position="150"/>
    </location>
</feature>
<dbReference type="PANTHER" id="PTHR10696:SF54">
    <property type="entry name" value="FAMILY OXIDOREDUCTASE, PUTATIVE (AFU_ORTHOLOGUE AFUA_4G13850)-RELATED"/>
    <property type="match status" value="1"/>
</dbReference>
<dbReference type="Proteomes" id="UP001498421">
    <property type="component" value="Unassembled WGS sequence"/>
</dbReference>
<evidence type="ECO:0000256" key="1">
    <source>
        <dbReference type="ARBA" id="ARBA00023002"/>
    </source>
</evidence>
<comment type="caution">
    <text evidence="3">The sequence shown here is derived from an EMBL/GenBank/DDBJ whole genome shotgun (WGS) entry which is preliminary data.</text>
</comment>
<dbReference type="SUPFAM" id="SSF51197">
    <property type="entry name" value="Clavaminate synthase-like"/>
    <property type="match status" value="1"/>
</dbReference>
<sequence>MSEELKPGAEEQDLRPAFTNGCLAFHTDVSDILSLFTMDVPNNGGETMIVSSCHLYNQFARTRPDMLHQLTEKWVSFSGANPTLPAPTEEGLEAMALVEDLACKHAMPLPGKPGDIACINNLCLMHARNAFDLDEKGKPLPSKRHLVQMMLQDPELKWELPDSLSWYSQRVYGPNQDGGRTEKWQLGIACDESLPDGHIWAGTGTLNNG</sequence>
<dbReference type="InterPro" id="IPR003819">
    <property type="entry name" value="TauD/TfdA-like"/>
</dbReference>
<dbReference type="EMBL" id="JAZAVK010000026">
    <property type="protein sequence ID" value="KAK7429716.1"/>
    <property type="molecule type" value="Genomic_DNA"/>
</dbReference>
<dbReference type="Gene3D" id="3.60.130.10">
    <property type="entry name" value="Clavaminate synthase-like"/>
    <property type="match status" value="2"/>
</dbReference>
<proteinExistence type="predicted"/>
<dbReference type="InterPro" id="IPR042098">
    <property type="entry name" value="TauD-like_sf"/>
</dbReference>
<dbReference type="PANTHER" id="PTHR10696">
    <property type="entry name" value="GAMMA-BUTYROBETAINE HYDROXYLASE-RELATED"/>
    <property type="match status" value="1"/>
</dbReference>
<keyword evidence="1" id="KW-0560">Oxidoreductase</keyword>